<dbReference type="InterPro" id="IPR007603">
    <property type="entry name" value="Choline_transptr-like"/>
</dbReference>
<comment type="caution">
    <text evidence="7">The sequence shown here is derived from an EMBL/GenBank/DDBJ whole genome shotgun (WGS) entry which is preliminary data.</text>
</comment>
<evidence type="ECO:0000256" key="5">
    <source>
        <dbReference type="ARBA" id="ARBA00023136"/>
    </source>
</evidence>
<comment type="similarity">
    <text evidence="2">Belongs to the CTL (choline transporter-like) family.</text>
</comment>
<evidence type="ECO:0000256" key="4">
    <source>
        <dbReference type="ARBA" id="ARBA00022989"/>
    </source>
</evidence>
<proteinExistence type="inferred from homology"/>
<name>A0ABD2MV07_9CUCU</name>
<organism evidence="7 8">
    <name type="scientific">Cryptolaemus montrouzieri</name>
    <dbReference type="NCBI Taxonomy" id="559131"/>
    <lineage>
        <taxon>Eukaryota</taxon>
        <taxon>Metazoa</taxon>
        <taxon>Ecdysozoa</taxon>
        <taxon>Arthropoda</taxon>
        <taxon>Hexapoda</taxon>
        <taxon>Insecta</taxon>
        <taxon>Pterygota</taxon>
        <taxon>Neoptera</taxon>
        <taxon>Endopterygota</taxon>
        <taxon>Coleoptera</taxon>
        <taxon>Polyphaga</taxon>
        <taxon>Cucujiformia</taxon>
        <taxon>Coccinelloidea</taxon>
        <taxon>Coccinellidae</taxon>
        <taxon>Scymninae</taxon>
        <taxon>Scymnini</taxon>
        <taxon>Cryptolaemus</taxon>
    </lineage>
</organism>
<feature type="transmembrane region" description="Helical" evidence="6">
    <location>
        <begin position="23"/>
        <end position="46"/>
    </location>
</feature>
<evidence type="ECO:0000313" key="8">
    <source>
        <dbReference type="Proteomes" id="UP001516400"/>
    </source>
</evidence>
<dbReference type="PANTHER" id="PTHR12385:SF12">
    <property type="entry name" value="CHOLINE TRANSPORTER-LIKE PROTEIN"/>
    <property type="match status" value="1"/>
</dbReference>
<keyword evidence="3 6" id="KW-0812">Transmembrane</keyword>
<sequence length="219" mass="25225">MGCCDPDEESKKDITGERRCTDVCWLCLYIAFWCLMVIIAAFSFVYGNPIRLINGYDSFGNTCGTNNNKKIGSLEYSGMDTSDRPYLLFFDINELRNSLKICVKQCPPKTFYKIEDLGQYYRQNKVGYCNYKFNYNELDKPNQKWDVHVLSRSYGPCPVLPVYESTPVLNRCVPKPVKEISDAILSNLYGLLNNWDTLEKVLADLYTSKFVIIGLIFCH</sequence>
<evidence type="ECO:0000256" key="6">
    <source>
        <dbReference type="SAM" id="Phobius"/>
    </source>
</evidence>
<dbReference type="GO" id="GO:0016020">
    <property type="term" value="C:membrane"/>
    <property type="evidence" value="ECO:0007669"/>
    <property type="project" value="UniProtKB-SubCell"/>
</dbReference>
<protein>
    <submittedName>
        <fullName evidence="7">Uncharacterized protein</fullName>
    </submittedName>
</protein>
<evidence type="ECO:0000256" key="2">
    <source>
        <dbReference type="ARBA" id="ARBA00007168"/>
    </source>
</evidence>
<dbReference type="EMBL" id="JABFTP020000021">
    <property type="protein sequence ID" value="KAL3270224.1"/>
    <property type="molecule type" value="Genomic_DNA"/>
</dbReference>
<evidence type="ECO:0000256" key="3">
    <source>
        <dbReference type="ARBA" id="ARBA00022692"/>
    </source>
</evidence>
<reference evidence="7 8" key="1">
    <citation type="journal article" date="2021" name="BMC Biol.">
        <title>Horizontally acquired antibacterial genes associated with adaptive radiation of ladybird beetles.</title>
        <authorList>
            <person name="Li H.S."/>
            <person name="Tang X.F."/>
            <person name="Huang Y.H."/>
            <person name="Xu Z.Y."/>
            <person name="Chen M.L."/>
            <person name="Du X.Y."/>
            <person name="Qiu B.Y."/>
            <person name="Chen P.T."/>
            <person name="Zhang W."/>
            <person name="Slipinski A."/>
            <person name="Escalona H.E."/>
            <person name="Waterhouse R.M."/>
            <person name="Zwick A."/>
            <person name="Pang H."/>
        </authorList>
    </citation>
    <scope>NUCLEOTIDE SEQUENCE [LARGE SCALE GENOMIC DNA]</scope>
    <source>
        <strain evidence="7">SYSU2018</strain>
    </source>
</reference>
<keyword evidence="8" id="KW-1185">Reference proteome</keyword>
<dbReference type="PANTHER" id="PTHR12385">
    <property type="entry name" value="CHOLINE TRANSPORTER-LIKE (SLC FAMILY 44)"/>
    <property type="match status" value="1"/>
</dbReference>
<keyword evidence="4 6" id="KW-1133">Transmembrane helix</keyword>
<accession>A0ABD2MV07</accession>
<evidence type="ECO:0000256" key="1">
    <source>
        <dbReference type="ARBA" id="ARBA00004141"/>
    </source>
</evidence>
<keyword evidence="5 6" id="KW-0472">Membrane</keyword>
<gene>
    <name evidence="7" type="ORF">HHI36_009280</name>
</gene>
<dbReference type="AlphaFoldDB" id="A0ABD2MV07"/>
<evidence type="ECO:0000313" key="7">
    <source>
        <dbReference type="EMBL" id="KAL3270224.1"/>
    </source>
</evidence>
<comment type="subcellular location">
    <subcellularLocation>
        <location evidence="1">Membrane</location>
        <topology evidence="1">Multi-pass membrane protein</topology>
    </subcellularLocation>
</comment>
<dbReference type="Proteomes" id="UP001516400">
    <property type="component" value="Unassembled WGS sequence"/>
</dbReference>